<sequence>MSSGQIPAHVLRPLTLLYDIYYTAISWFPRPPVRLITHNIHYHPFPLIPHPVSVYTLYAHSRGDKSDPPTPNLLPSTLSLTTLFVEKRKLPYPIQLADMHTLIEAYKHMSMCDFSVQVFLPPLRTLLSPYGIEVQSFFLVPLLHSENEAFFLQKHRTAAFFQRDKKDSSATDGIIWALHCVFLITFPASTSDGKAEEYIADFSLPQFGILHERNWILPKEEYLERFAVRGTGEVLDEREDDEWVPDEARDEERFEADGGKSARFIRWWRPIGVAAAERCGEELKRGELGSRKRQRAMVMAEVTGALWYEKGD</sequence>
<organism evidence="1 2">
    <name type="scientific">Periconia digitata</name>
    <dbReference type="NCBI Taxonomy" id="1303443"/>
    <lineage>
        <taxon>Eukaryota</taxon>
        <taxon>Fungi</taxon>
        <taxon>Dikarya</taxon>
        <taxon>Ascomycota</taxon>
        <taxon>Pezizomycotina</taxon>
        <taxon>Dothideomycetes</taxon>
        <taxon>Pleosporomycetidae</taxon>
        <taxon>Pleosporales</taxon>
        <taxon>Massarineae</taxon>
        <taxon>Periconiaceae</taxon>
        <taxon>Periconia</taxon>
    </lineage>
</organism>
<dbReference type="OrthoDB" id="3778887at2759"/>
<comment type="caution">
    <text evidence="1">The sequence shown here is derived from an EMBL/GenBank/DDBJ whole genome shotgun (WGS) entry which is preliminary data.</text>
</comment>
<dbReference type="EMBL" id="CAOQHR010000006">
    <property type="protein sequence ID" value="CAI6336641.1"/>
    <property type="molecule type" value="Genomic_DNA"/>
</dbReference>
<proteinExistence type="predicted"/>
<name>A0A9W4UKN8_9PLEO</name>
<reference evidence="1" key="1">
    <citation type="submission" date="2023-01" db="EMBL/GenBank/DDBJ databases">
        <authorList>
            <person name="Van Ghelder C."/>
            <person name="Rancurel C."/>
        </authorList>
    </citation>
    <scope>NUCLEOTIDE SEQUENCE</scope>
    <source>
        <strain evidence="1">CNCM I-4278</strain>
    </source>
</reference>
<keyword evidence="2" id="KW-1185">Reference proteome</keyword>
<accession>A0A9W4UKN8</accession>
<protein>
    <submittedName>
        <fullName evidence="1">Uncharacterized protein</fullName>
    </submittedName>
</protein>
<gene>
    <name evidence="1" type="ORF">PDIGIT_LOCUS9745</name>
</gene>
<evidence type="ECO:0000313" key="1">
    <source>
        <dbReference type="EMBL" id="CAI6336641.1"/>
    </source>
</evidence>
<dbReference type="Proteomes" id="UP001152607">
    <property type="component" value="Unassembled WGS sequence"/>
</dbReference>
<evidence type="ECO:0000313" key="2">
    <source>
        <dbReference type="Proteomes" id="UP001152607"/>
    </source>
</evidence>
<dbReference type="AlphaFoldDB" id="A0A9W4UKN8"/>